<dbReference type="GO" id="GO:0003677">
    <property type="term" value="F:DNA binding"/>
    <property type="evidence" value="ECO:0007669"/>
    <property type="project" value="UniProtKB-KW"/>
</dbReference>
<dbReference type="Pfam" id="PF13377">
    <property type="entry name" value="Peripla_BP_3"/>
    <property type="match status" value="1"/>
</dbReference>
<dbReference type="EMBL" id="JACRSZ010000016">
    <property type="protein sequence ID" value="MBC8574128.1"/>
    <property type="molecule type" value="Genomic_DNA"/>
</dbReference>
<dbReference type="SMART" id="SM00354">
    <property type="entry name" value="HTH_LACI"/>
    <property type="match status" value="1"/>
</dbReference>
<name>A0ABR7NCK3_9FIRM</name>
<keyword evidence="3" id="KW-0804">Transcription</keyword>
<dbReference type="PROSITE" id="PS50932">
    <property type="entry name" value="HTH_LACI_2"/>
    <property type="match status" value="1"/>
</dbReference>
<evidence type="ECO:0000313" key="6">
    <source>
        <dbReference type="Proteomes" id="UP000657421"/>
    </source>
</evidence>
<evidence type="ECO:0000256" key="3">
    <source>
        <dbReference type="ARBA" id="ARBA00023163"/>
    </source>
</evidence>
<dbReference type="InterPro" id="IPR000843">
    <property type="entry name" value="HTH_LacI"/>
</dbReference>
<organism evidence="5 6">
    <name type="scientific">Jingyaoa shaoxingensis</name>
    <dbReference type="NCBI Taxonomy" id="2763671"/>
    <lineage>
        <taxon>Bacteria</taxon>
        <taxon>Bacillati</taxon>
        <taxon>Bacillota</taxon>
        <taxon>Clostridia</taxon>
        <taxon>Lachnospirales</taxon>
        <taxon>Lachnospiraceae</taxon>
        <taxon>Jingyaoa</taxon>
    </lineage>
</organism>
<proteinExistence type="predicted"/>
<keyword evidence="2 5" id="KW-0238">DNA-binding</keyword>
<evidence type="ECO:0000256" key="2">
    <source>
        <dbReference type="ARBA" id="ARBA00023125"/>
    </source>
</evidence>
<gene>
    <name evidence="5" type="ORF">H8716_13715</name>
</gene>
<dbReference type="SUPFAM" id="SSF53822">
    <property type="entry name" value="Periplasmic binding protein-like I"/>
    <property type="match status" value="1"/>
</dbReference>
<evidence type="ECO:0000256" key="1">
    <source>
        <dbReference type="ARBA" id="ARBA00023015"/>
    </source>
</evidence>
<keyword evidence="1" id="KW-0805">Transcription regulation</keyword>
<protein>
    <submittedName>
        <fullName evidence="5">LacI family DNA-binding transcriptional regulator</fullName>
    </submittedName>
</protein>
<dbReference type="PANTHER" id="PTHR30146:SF109">
    <property type="entry name" value="HTH-TYPE TRANSCRIPTIONAL REGULATOR GALS"/>
    <property type="match status" value="1"/>
</dbReference>
<reference evidence="5 6" key="1">
    <citation type="submission" date="2020-08" db="EMBL/GenBank/DDBJ databases">
        <title>Genome public.</title>
        <authorList>
            <person name="Liu C."/>
            <person name="Sun Q."/>
        </authorList>
    </citation>
    <scope>NUCLEOTIDE SEQUENCE [LARGE SCALE GENOMIC DNA]</scope>
    <source>
        <strain evidence="5 6">NSJ-46</strain>
    </source>
</reference>
<comment type="caution">
    <text evidence="5">The sequence shown here is derived from an EMBL/GenBank/DDBJ whole genome shotgun (WGS) entry which is preliminary data.</text>
</comment>
<evidence type="ECO:0000313" key="5">
    <source>
        <dbReference type="EMBL" id="MBC8574128.1"/>
    </source>
</evidence>
<dbReference type="PANTHER" id="PTHR30146">
    <property type="entry name" value="LACI-RELATED TRANSCRIPTIONAL REPRESSOR"/>
    <property type="match status" value="1"/>
</dbReference>
<dbReference type="RefSeq" id="WP_249309633.1">
    <property type="nucleotide sequence ID" value="NZ_JACRSZ010000016.1"/>
</dbReference>
<dbReference type="Gene3D" id="1.10.260.40">
    <property type="entry name" value="lambda repressor-like DNA-binding domains"/>
    <property type="match status" value="1"/>
</dbReference>
<feature type="domain" description="HTH lacI-type" evidence="4">
    <location>
        <begin position="2"/>
        <end position="56"/>
    </location>
</feature>
<dbReference type="CDD" id="cd01392">
    <property type="entry name" value="HTH_LacI"/>
    <property type="match status" value="1"/>
</dbReference>
<keyword evidence="6" id="KW-1185">Reference proteome</keyword>
<dbReference type="SUPFAM" id="SSF47413">
    <property type="entry name" value="lambda repressor-like DNA-binding domains"/>
    <property type="match status" value="1"/>
</dbReference>
<dbReference type="Proteomes" id="UP000657421">
    <property type="component" value="Unassembled WGS sequence"/>
</dbReference>
<sequence>MTTISDIAKKANVSRTLVSRVLNNKPGVSPENRQKILSIMEETHYVPSGLARSLVTQKTGAIGVIMDELCNEFFLKLIAGLQDAGEQHNYHVLFCSSRSHPETKMKYVDYFSQGRTDGIITYGSNLDNEELFHYMAKQPVPCVFIEGGPDNGNCNRIQIDNEQGAYEATRYLIAQGRKNIIHVTGDMNYTASLERLNGFVHAMRDSHIPITADSILYADFFEESAYRQITELLERDIHPDAVFAGADKTAYGVLRALMNAGISIPGETAVIGFDDDTPDSRDIIFPGLSTMRQPMYEMGCAAVELLLAAIRDPAHQPETRCFQPHLILRETCK</sequence>
<dbReference type="CDD" id="cd06267">
    <property type="entry name" value="PBP1_LacI_sugar_binding-like"/>
    <property type="match status" value="1"/>
</dbReference>
<dbReference type="Gene3D" id="3.40.50.2300">
    <property type="match status" value="2"/>
</dbReference>
<accession>A0ABR7NCK3</accession>
<dbReference type="InterPro" id="IPR028082">
    <property type="entry name" value="Peripla_BP_I"/>
</dbReference>
<dbReference type="Pfam" id="PF00356">
    <property type="entry name" value="LacI"/>
    <property type="match status" value="1"/>
</dbReference>
<evidence type="ECO:0000259" key="4">
    <source>
        <dbReference type="PROSITE" id="PS50932"/>
    </source>
</evidence>
<dbReference type="InterPro" id="IPR046335">
    <property type="entry name" value="LacI/GalR-like_sensor"/>
</dbReference>
<dbReference type="InterPro" id="IPR010982">
    <property type="entry name" value="Lambda_DNA-bd_dom_sf"/>
</dbReference>